<organism evidence="1">
    <name type="scientific">Picea glauca</name>
    <name type="common">White spruce</name>
    <name type="synonym">Pinus glauca</name>
    <dbReference type="NCBI Taxonomy" id="3330"/>
    <lineage>
        <taxon>Eukaryota</taxon>
        <taxon>Viridiplantae</taxon>
        <taxon>Streptophyta</taxon>
        <taxon>Embryophyta</taxon>
        <taxon>Tracheophyta</taxon>
        <taxon>Spermatophyta</taxon>
        <taxon>Pinopsida</taxon>
        <taxon>Pinidae</taxon>
        <taxon>Conifers I</taxon>
        <taxon>Pinales</taxon>
        <taxon>Pinaceae</taxon>
        <taxon>Picea</taxon>
    </lineage>
</organism>
<name>A0A101LW26_PICGL</name>
<evidence type="ECO:0000313" key="1">
    <source>
        <dbReference type="EMBL" id="KUM46381.1"/>
    </source>
</evidence>
<dbReference type="EMBL" id="LKAM01000011">
    <property type="protein sequence ID" value="KUM46381.1"/>
    <property type="molecule type" value="Genomic_DNA"/>
</dbReference>
<proteinExistence type="predicted"/>
<reference evidence="1" key="1">
    <citation type="journal article" date="2015" name="Genome Biol. Evol.">
        <title>Organellar Genomes of White Spruce (Picea glauca): Assembly and Annotation.</title>
        <authorList>
            <person name="Jackman S.D."/>
            <person name="Warren R.L."/>
            <person name="Gibb E.A."/>
            <person name="Vandervalk B.P."/>
            <person name="Mohamadi H."/>
            <person name="Chu J."/>
            <person name="Raymond A."/>
            <person name="Pleasance S."/>
            <person name="Coope R."/>
            <person name="Wildung M.R."/>
            <person name="Ritland C.E."/>
            <person name="Bousquet J."/>
            <person name="Jones S.J."/>
            <person name="Bohlmann J."/>
            <person name="Birol I."/>
        </authorList>
    </citation>
    <scope>NUCLEOTIDE SEQUENCE [LARGE SCALE GENOMIC DNA]</scope>
    <source>
        <tissue evidence="1">Flushing bud</tissue>
    </source>
</reference>
<dbReference type="AlphaFoldDB" id="A0A101LW26"/>
<accession>A0A101LW26</accession>
<sequence length="107" mass="11356">MVATETPYSANGGDASIGACAIACFDAYGGAPIYSSIASVPGFYSTPAYASHESISAASHTLRGKQSKVQHVLLKLRMLLSQLAFDPEMVQLQLDLYQVLPLPLLLP</sequence>
<keyword evidence="1" id="KW-0496">Mitochondrion</keyword>
<geneLocation type="mitochondrion" evidence="1"/>
<protein>
    <submittedName>
        <fullName evidence="1">Uncharacterized protein</fullName>
    </submittedName>
</protein>
<comment type="caution">
    <text evidence="1">The sequence shown here is derived from an EMBL/GenBank/DDBJ whole genome shotgun (WGS) entry which is preliminary data.</text>
</comment>
<gene>
    <name evidence="1" type="ORF">ABT39_MTgene1480</name>
</gene>